<feature type="compositionally biased region" description="Polar residues" evidence="1">
    <location>
        <begin position="409"/>
        <end position="432"/>
    </location>
</feature>
<reference evidence="4 5" key="1">
    <citation type="journal article" date="2023" name="Sci. Data">
        <title>Genome assembly of the Korean intertidal mud-creeper Batillaria attramentaria.</title>
        <authorList>
            <person name="Patra A.K."/>
            <person name="Ho P.T."/>
            <person name="Jun S."/>
            <person name="Lee S.J."/>
            <person name="Kim Y."/>
            <person name="Won Y.J."/>
        </authorList>
    </citation>
    <scope>NUCLEOTIDE SEQUENCE [LARGE SCALE GENOMIC DNA]</scope>
    <source>
        <strain evidence="4">Wonlab-2016</strain>
    </source>
</reference>
<keyword evidence="5" id="KW-1185">Reference proteome</keyword>
<dbReference type="Proteomes" id="UP001519460">
    <property type="component" value="Unassembled WGS sequence"/>
</dbReference>
<evidence type="ECO:0000313" key="5">
    <source>
        <dbReference type="Proteomes" id="UP001519460"/>
    </source>
</evidence>
<feature type="region of interest" description="Disordered" evidence="1">
    <location>
        <begin position="390"/>
        <end position="464"/>
    </location>
</feature>
<accession>A0ABD0KKS8</accession>
<sequence length="528" mass="57181">MALVSRQHGTLCARFLTAVIVFSLGTHFVEGDCRSKPGWKCRSTSSLFCSDGGRVEITDAYYLNPTDRTVCDEDCNATKEALSASQCRLIRTGCRQKVDQKELSRVYSACNARQSHCDLSSANRSVYVEYTCLDESEKINPCHHTQWRVTNASVIVLDDCSACNSTCKISPLGKANPFSFKYRFLQEGSPQPETDNIAEYKFVTSDESAPLPWTSLNTSSYTEFQDINELQNLQIRFRVSNPENITSLWISFYDLDVSIVCNATQPPVNSSSCADNSLETTVSTVVGTTSDSGNVTSVMSGFSFSAHSLAIGFAAGFLVAAVIFIVYIICRRRGRTYERSSPLRQRAQVTSYLGLSHASPARNVTSCASSRIYNEIVDSRRVTVNMDSEGYCHVPETSPPEGLAAQPGAISSSSAAPRNDTASTGPATSQTFPRPKLALLPGDYLRPTAPKPRAMTTSEPASGMPLQAPPAECCTPMKTSDQLSVLDAPPEAPPTQDDGYIYATSSGTDADAHADDYIDCLSPVSSGP</sequence>
<feature type="chain" id="PRO_5044800559" evidence="3">
    <location>
        <begin position="32"/>
        <end position="528"/>
    </location>
</feature>
<feature type="signal peptide" evidence="3">
    <location>
        <begin position="1"/>
        <end position="31"/>
    </location>
</feature>
<proteinExistence type="predicted"/>
<protein>
    <submittedName>
        <fullName evidence="4">Uncharacterized protein</fullName>
    </submittedName>
</protein>
<dbReference type="EMBL" id="JACVVK020000160">
    <property type="protein sequence ID" value="KAK7487704.1"/>
    <property type="molecule type" value="Genomic_DNA"/>
</dbReference>
<gene>
    <name evidence="4" type="ORF">BaRGS_00020971</name>
</gene>
<feature type="region of interest" description="Disordered" evidence="1">
    <location>
        <begin position="481"/>
        <end position="513"/>
    </location>
</feature>
<keyword evidence="2" id="KW-0472">Membrane</keyword>
<evidence type="ECO:0000256" key="1">
    <source>
        <dbReference type="SAM" id="MobiDB-lite"/>
    </source>
</evidence>
<organism evidence="4 5">
    <name type="scientific">Batillaria attramentaria</name>
    <dbReference type="NCBI Taxonomy" id="370345"/>
    <lineage>
        <taxon>Eukaryota</taxon>
        <taxon>Metazoa</taxon>
        <taxon>Spiralia</taxon>
        <taxon>Lophotrochozoa</taxon>
        <taxon>Mollusca</taxon>
        <taxon>Gastropoda</taxon>
        <taxon>Caenogastropoda</taxon>
        <taxon>Sorbeoconcha</taxon>
        <taxon>Cerithioidea</taxon>
        <taxon>Batillariidae</taxon>
        <taxon>Batillaria</taxon>
    </lineage>
</organism>
<comment type="caution">
    <text evidence="4">The sequence shown here is derived from an EMBL/GenBank/DDBJ whole genome shotgun (WGS) entry which is preliminary data.</text>
</comment>
<keyword evidence="3" id="KW-0732">Signal</keyword>
<evidence type="ECO:0000256" key="3">
    <source>
        <dbReference type="SAM" id="SignalP"/>
    </source>
</evidence>
<dbReference type="AlphaFoldDB" id="A0ABD0KKS8"/>
<feature type="transmembrane region" description="Helical" evidence="2">
    <location>
        <begin position="309"/>
        <end position="330"/>
    </location>
</feature>
<keyword evidence="2" id="KW-1133">Transmembrane helix</keyword>
<name>A0ABD0KKS8_9CAEN</name>
<evidence type="ECO:0000313" key="4">
    <source>
        <dbReference type="EMBL" id="KAK7487704.1"/>
    </source>
</evidence>
<keyword evidence="2" id="KW-0812">Transmembrane</keyword>
<evidence type="ECO:0000256" key="2">
    <source>
        <dbReference type="SAM" id="Phobius"/>
    </source>
</evidence>